<dbReference type="RefSeq" id="WP_132241007.1">
    <property type="nucleotide sequence ID" value="NZ_SLZU01000001.1"/>
</dbReference>
<protein>
    <recommendedName>
        <fullName evidence="4">Aminopeptidase</fullName>
    </recommendedName>
</protein>
<dbReference type="NCBIfam" id="TIGR03082">
    <property type="entry name" value="Gneg_AbrB_dup"/>
    <property type="match status" value="1"/>
</dbReference>
<dbReference type="PANTHER" id="PTHR38457">
    <property type="entry name" value="REGULATOR ABRB-RELATED"/>
    <property type="match status" value="1"/>
</dbReference>
<proteinExistence type="predicted"/>
<dbReference type="AlphaFoldDB" id="A0A4R3JL54"/>
<dbReference type="PANTHER" id="PTHR38457:SF1">
    <property type="entry name" value="REGULATOR ABRB-RELATED"/>
    <property type="match status" value="1"/>
</dbReference>
<dbReference type="Pfam" id="PF05145">
    <property type="entry name" value="AbrB"/>
    <property type="match status" value="1"/>
</dbReference>
<dbReference type="PIRSF" id="PIRSF038991">
    <property type="entry name" value="Protein_AbrB"/>
    <property type="match status" value="1"/>
</dbReference>
<feature type="transmembrane region" description="Helical" evidence="1">
    <location>
        <begin position="64"/>
        <end position="82"/>
    </location>
</feature>
<dbReference type="InterPro" id="IPR017516">
    <property type="entry name" value="AbrB_dup"/>
</dbReference>
<feature type="transmembrane region" description="Helical" evidence="1">
    <location>
        <begin position="242"/>
        <end position="262"/>
    </location>
</feature>
<name>A0A4R3JL54_9RHOB</name>
<keyword evidence="1" id="KW-0472">Membrane</keyword>
<keyword evidence="1" id="KW-1133">Transmembrane helix</keyword>
<accession>A0A4R3JL54</accession>
<reference evidence="2 3" key="1">
    <citation type="submission" date="2019-03" db="EMBL/GenBank/DDBJ databases">
        <title>Genomic Encyclopedia of Type Strains, Phase IV (KMG-IV): sequencing the most valuable type-strain genomes for metagenomic binning, comparative biology and taxonomic classification.</title>
        <authorList>
            <person name="Goeker M."/>
        </authorList>
    </citation>
    <scope>NUCLEOTIDE SEQUENCE [LARGE SCALE GENOMIC DNA]</scope>
    <source>
        <strain evidence="2 3">DSM 104836</strain>
    </source>
</reference>
<dbReference type="InterPro" id="IPR007820">
    <property type="entry name" value="AbrB_fam"/>
</dbReference>
<feature type="transmembrane region" description="Helical" evidence="1">
    <location>
        <begin position="192"/>
        <end position="210"/>
    </location>
</feature>
<dbReference type="GO" id="GO:0016020">
    <property type="term" value="C:membrane"/>
    <property type="evidence" value="ECO:0007669"/>
    <property type="project" value="InterPro"/>
</dbReference>
<gene>
    <name evidence="2" type="ORF">EDD52_10129</name>
</gene>
<organism evidence="2 3">
    <name type="scientific">Primorskyibacter sedentarius</name>
    <dbReference type="NCBI Taxonomy" id="745311"/>
    <lineage>
        <taxon>Bacteria</taxon>
        <taxon>Pseudomonadati</taxon>
        <taxon>Pseudomonadota</taxon>
        <taxon>Alphaproteobacteria</taxon>
        <taxon>Rhodobacterales</taxon>
        <taxon>Roseobacteraceae</taxon>
        <taxon>Primorskyibacter</taxon>
    </lineage>
</organism>
<evidence type="ECO:0000313" key="2">
    <source>
        <dbReference type="EMBL" id="TCS66941.1"/>
    </source>
</evidence>
<dbReference type="OrthoDB" id="7157734at2"/>
<feature type="transmembrane region" description="Helical" evidence="1">
    <location>
        <begin position="217"/>
        <end position="236"/>
    </location>
</feature>
<evidence type="ECO:0008006" key="4">
    <source>
        <dbReference type="Google" id="ProtNLM"/>
    </source>
</evidence>
<comment type="caution">
    <text evidence="2">The sequence shown here is derived from an EMBL/GenBank/DDBJ whole genome shotgun (WGS) entry which is preliminary data.</text>
</comment>
<feature type="transmembrane region" description="Helical" evidence="1">
    <location>
        <begin position="274"/>
        <end position="297"/>
    </location>
</feature>
<evidence type="ECO:0000256" key="1">
    <source>
        <dbReference type="SAM" id="Phobius"/>
    </source>
</evidence>
<keyword evidence="1" id="KW-0812">Transmembrane</keyword>
<feature type="transmembrane region" description="Helical" evidence="1">
    <location>
        <begin position="88"/>
        <end position="110"/>
    </location>
</feature>
<dbReference type="EMBL" id="SLZU01000001">
    <property type="protein sequence ID" value="TCS66941.1"/>
    <property type="molecule type" value="Genomic_DNA"/>
</dbReference>
<evidence type="ECO:0000313" key="3">
    <source>
        <dbReference type="Proteomes" id="UP000295696"/>
    </source>
</evidence>
<dbReference type="GO" id="GO:0010468">
    <property type="term" value="P:regulation of gene expression"/>
    <property type="evidence" value="ECO:0007669"/>
    <property type="project" value="InterPro"/>
</dbReference>
<sequence>MTPRFLLLTATMLLAGTIGGCLAAALHLPMPWMLGSLAAIAALVGTAPDRVLSGYVFPPRMRETFVGVIGVMIGTQVSPAMISQLGMLPLSLIALTLFVLIAHAGNFLIFRRLAGMDRPTAFFSGSPGGLMESITMGEASGADIRVLTIQQFLRIILVVTLLPLGFSIWNGAPVGSAAGVSPVGSIPGELPLWGALLALAALVVLGQAIGRRIRLPAGQLTGPLVLTGLATLTGLLPLHLPGWVIAVAQVVVGVGLGMRFVGVTGRMLRRSIGLSLLSVTWMLAVGASFAFALHIATGIPFEHMLISFAPGGVTEMSLVALSLSANPALVSIHHLIRILLTVVELTFLSGRLDLGTRPGR</sequence>
<dbReference type="PROSITE" id="PS51257">
    <property type="entry name" value="PROKAR_LIPOPROTEIN"/>
    <property type="match status" value="1"/>
</dbReference>
<feature type="transmembrane region" description="Helical" evidence="1">
    <location>
        <begin position="33"/>
        <end position="52"/>
    </location>
</feature>
<keyword evidence="3" id="KW-1185">Reference proteome</keyword>
<feature type="transmembrane region" description="Helical" evidence="1">
    <location>
        <begin position="152"/>
        <end position="172"/>
    </location>
</feature>
<dbReference type="Proteomes" id="UP000295696">
    <property type="component" value="Unassembled WGS sequence"/>
</dbReference>